<dbReference type="AlphaFoldDB" id="A7EX78"/>
<dbReference type="Proteomes" id="UP000001312">
    <property type="component" value="Unassembled WGS sequence"/>
</dbReference>
<protein>
    <submittedName>
        <fullName evidence="1">Uncharacterized protein</fullName>
    </submittedName>
</protein>
<proteinExistence type="predicted"/>
<evidence type="ECO:0000313" key="1">
    <source>
        <dbReference type="EMBL" id="EDN94070.1"/>
    </source>
</evidence>
<dbReference type="KEGG" id="ssl:SS1G_09938"/>
<name>A7EX78_SCLS1</name>
<dbReference type="EMBL" id="CH476634">
    <property type="protein sequence ID" value="EDN94070.1"/>
    <property type="molecule type" value="Genomic_DNA"/>
</dbReference>
<accession>A7EX78</accession>
<sequence length="72" mass="8345">MLLQQDAIINEYRIIKIGIRNKAFVQPQTSRNQVWNVISVKEKASMQHAHNLRPDEQLRGKERIASLGHPTK</sequence>
<gene>
    <name evidence="1" type="ORF">SS1G_09938</name>
</gene>
<reference evidence="2" key="1">
    <citation type="journal article" date="2011" name="PLoS Genet.">
        <title>Genomic analysis of the necrotrophic fungal pathogens Sclerotinia sclerotiorum and Botrytis cinerea.</title>
        <authorList>
            <person name="Amselem J."/>
            <person name="Cuomo C.A."/>
            <person name="van Kan J.A."/>
            <person name="Viaud M."/>
            <person name="Benito E.P."/>
            <person name="Couloux A."/>
            <person name="Coutinho P.M."/>
            <person name="de Vries R.P."/>
            <person name="Dyer P.S."/>
            <person name="Fillinger S."/>
            <person name="Fournier E."/>
            <person name="Gout L."/>
            <person name="Hahn M."/>
            <person name="Kohn L."/>
            <person name="Lapalu N."/>
            <person name="Plummer K.M."/>
            <person name="Pradier J.M."/>
            <person name="Quevillon E."/>
            <person name="Sharon A."/>
            <person name="Simon A."/>
            <person name="ten Have A."/>
            <person name="Tudzynski B."/>
            <person name="Tudzynski P."/>
            <person name="Wincker P."/>
            <person name="Andrew M."/>
            <person name="Anthouard V."/>
            <person name="Beever R.E."/>
            <person name="Beffa R."/>
            <person name="Benoit I."/>
            <person name="Bouzid O."/>
            <person name="Brault B."/>
            <person name="Chen Z."/>
            <person name="Choquer M."/>
            <person name="Collemare J."/>
            <person name="Cotton P."/>
            <person name="Danchin E.G."/>
            <person name="Da Silva C."/>
            <person name="Gautier A."/>
            <person name="Giraud C."/>
            <person name="Giraud T."/>
            <person name="Gonzalez C."/>
            <person name="Grossetete S."/>
            <person name="Guldener U."/>
            <person name="Henrissat B."/>
            <person name="Howlett B.J."/>
            <person name="Kodira C."/>
            <person name="Kretschmer M."/>
            <person name="Lappartient A."/>
            <person name="Leroch M."/>
            <person name="Levis C."/>
            <person name="Mauceli E."/>
            <person name="Neuveglise C."/>
            <person name="Oeser B."/>
            <person name="Pearson M."/>
            <person name="Poulain J."/>
            <person name="Poussereau N."/>
            <person name="Quesneville H."/>
            <person name="Rascle C."/>
            <person name="Schumacher J."/>
            <person name="Segurens B."/>
            <person name="Sexton A."/>
            <person name="Silva E."/>
            <person name="Sirven C."/>
            <person name="Soanes D.M."/>
            <person name="Talbot N.J."/>
            <person name="Templeton M."/>
            <person name="Yandava C."/>
            <person name="Yarden O."/>
            <person name="Zeng Q."/>
            <person name="Rollins J.A."/>
            <person name="Lebrun M.H."/>
            <person name="Dickman M."/>
        </authorList>
    </citation>
    <scope>NUCLEOTIDE SEQUENCE [LARGE SCALE GENOMIC DNA]</scope>
    <source>
        <strain evidence="2">ATCC 18683 / 1980 / Ss-1</strain>
    </source>
</reference>
<evidence type="ECO:0000313" key="2">
    <source>
        <dbReference type="Proteomes" id="UP000001312"/>
    </source>
</evidence>
<dbReference type="InParanoid" id="A7EX78"/>
<dbReference type="GeneID" id="5485342"/>
<organism evidence="1 2">
    <name type="scientific">Sclerotinia sclerotiorum (strain ATCC 18683 / 1980 / Ss-1)</name>
    <name type="common">White mold</name>
    <name type="synonym">Whetzelinia sclerotiorum</name>
    <dbReference type="NCBI Taxonomy" id="665079"/>
    <lineage>
        <taxon>Eukaryota</taxon>
        <taxon>Fungi</taxon>
        <taxon>Dikarya</taxon>
        <taxon>Ascomycota</taxon>
        <taxon>Pezizomycotina</taxon>
        <taxon>Leotiomycetes</taxon>
        <taxon>Helotiales</taxon>
        <taxon>Sclerotiniaceae</taxon>
        <taxon>Sclerotinia</taxon>
    </lineage>
</organism>
<keyword evidence="2" id="KW-1185">Reference proteome</keyword>
<dbReference type="RefSeq" id="XP_001589304.1">
    <property type="nucleotide sequence ID" value="XM_001589254.1"/>
</dbReference>